<keyword evidence="1" id="KW-0863">Zinc-finger</keyword>
<dbReference type="AlphaFoldDB" id="R7QMT1"/>
<keyword evidence="1" id="KW-0862">Zinc</keyword>
<accession>R7QMT1</accession>
<dbReference type="PANTHER" id="PTHR47665">
    <property type="entry name" value="HISTONE DEACETYLASE-LIKE PROTEIN"/>
    <property type="match status" value="1"/>
</dbReference>
<reference evidence="4" key="1">
    <citation type="journal article" date="2013" name="Proc. Natl. Acad. Sci. U.S.A.">
        <title>Genome structure and metabolic features in the red seaweed Chondrus crispus shed light on evolution of the Archaeplastida.</title>
        <authorList>
            <person name="Collen J."/>
            <person name="Porcel B."/>
            <person name="Carre W."/>
            <person name="Ball S.G."/>
            <person name="Chaparro C."/>
            <person name="Tonon T."/>
            <person name="Barbeyron T."/>
            <person name="Michel G."/>
            <person name="Noel B."/>
            <person name="Valentin K."/>
            <person name="Elias M."/>
            <person name="Artiguenave F."/>
            <person name="Arun A."/>
            <person name="Aury J.M."/>
            <person name="Barbosa-Neto J.F."/>
            <person name="Bothwell J.H."/>
            <person name="Bouget F.Y."/>
            <person name="Brillet L."/>
            <person name="Cabello-Hurtado F."/>
            <person name="Capella-Gutierrez S."/>
            <person name="Charrier B."/>
            <person name="Cladiere L."/>
            <person name="Cock J.M."/>
            <person name="Coelho S.M."/>
            <person name="Colleoni C."/>
            <person name="Czjzek M."/>
            <person name="Da Silva C."/>
            <person name="Delage L."/>
            <person name="Denoeud F."/>
            <person name="Deschamps P."/>
            <person name="Dittami S.M."/>
            <person name="Gabaldon T."/>
            <person name="Gachon C.M."/>
            <person name="Groisillier A."/>
            <person name="Herve C."/>
            <person name="Jabbari K."/>
            <person name="Katinka M."/>
            <person name="Kloareg B."/>
            <person name="Kowalczyk N."/>
            <person name="Labadie K."/>
            <person name="Leblanc C."/>
            <person name="Lopez P.J."/>
            <person name="McLachlan D.H."/>
            <person name="Meslet-Cladiere L."/>
            <person name="Moustafa A."/>
            <person name="Nehr Z."/>
            <person name="Nyvall Collen P."/>
            <person name="Panaud O."/>
            <person name="Partensky F."/>
            <person name="Poulain J."/>
            <person name="Rensing S.A."/>
            <person name="Rousvoal S."/>
            <person name="Samson G."/>
            <person name="Symeonidi A."/>
            <person name="Weissenbach J."/>
            <person name="Zambounis A."/>
            <person name="Wincker P."/>
            <person name="Boyen C."/>
        </authorList>
    </citation>
    <scope>NUCLEOTIDE SEQUENCE [LARGE SCALE GENOMIC DNA]</scope>
    <source>
        <strain evidence="4">cv. Stackhouse</strain>
    </source>
</reference>
<evidence type="ECO:0000259" key="2">
    <source>
        <dbReference type="PROSITE" id="PS50271"/>
    </source>
</evidence>
<evidence type="ECO:0000256" key="1">
    <source>
        <dbReference type="PROSITE-ProRule" id="PRU00502"/>
    </source>
</evidence>
<dbReference type="Gramene" id="CDF38791">
    <property type="protein sequence ID" value="CDF38791"/>
    <property type="gene ID" value="CHC_T00006222001"/>
</dbReference>
<feature type="domain" description="UBP-type" evidence="2">
    <location>
        <begin position="43"/>
        <end position="143"/>
    </location>
</feature>
<keyword evidence="1" id="KW-0479">Metal-binding</keyword>
<organism evidence="3 4">
    <name type="scientific">Chondrus crispus</name>
    <name type="common">Carrageen Irish moss</name>
    <name type="synonym">Polymorpha crispa</name>
    <dbReference type="NCBI Taxonomy" id="2769"/>
    <lineage>
        <taxon>Eukaryota</taxon>
        <taxon>Rhodophyta</taxon>
        <taxon>Florideophyceae</taxon>
        <taxon>Rhodymeniophycidae</taxon>
        <taxon>Gigartinales</taxon>
        <taxon>Gigartinaceae</taxon>
        <taxon>Chondrus</taxon>
    </lineage>
</organism>
<evidence type="ECO:0000313" key="3">
    <source>
        <dbReference type="EMBL" id="CDF38791.1"/>
    </source>
</evidence>
<dbReference type="GO" id="GO:0008270">
    <property type="term" value="F:zinc ion binding"/>
    <property type="evidence" value="ECO:0007669"/>
    <property type="project" value="UniProtKB-KW"/>
</dbReference>
<dbReference type="RefSeq" id="XP_005718696.1">
    <property type="nucleotide sequence ID" value="XM_005718639.1"/>
</dbReference>
<dbReference type="STRING" id="2769.R7QMT1"/>
<dbReference type="InterPro" id="IPR001607">
    <property type="entry name" value="Znf_UBP"/>
</dbReference>
<dbReference type="Pfam" id="PF02148">
    <property type="entry name" value="zf-UBP"/>
    <property type="match status" value="1"/>
</dbReference>
<dbReference type="PROSITE" id="PS50271">
    <property type="entry name" value="ZF_UBP"/>
    <property type="match status" value="1"/>
</dbReference>
<gene>
    <name evidence="3" type="ORF">CHC_T00006222001</name>
</gene>
<dbReference type="KEGG" id="ccp:CHC_T00006222001"/>
<dbReference type="SMART" id="SM00290">
    <property type="entry name" value="ZnF_UBP"/>
    <property type="match status" value="1"/>
</dbReference>
<dbReference type="Proteomes" id="UP000012073">
    <property type="component" value="Unassembled WGS sequence"/>
</dbReference>
<name>R7QMT1_CHOCR</name>
<proteinExistence type="predicted"/>
<evidence type="ECO:0000313" key="4">
    <source>
        <dbReference type="Proteomes" id="UP000012073"/>
    </source>
</evidence>
<dbReference type="SUPFAM" id="SSF57850">
    <property type="entry name" value="RING/U-box"/>
    <property type="match status" value="1"/>
</dbReference>
<dbReference type="OrthoDB" id="424012at2759"/>
<sequence>MTSTQEAQTLQDDGVGFSVAPSPNCLHIASPSFEIFPEIATATTNSHGKAPRRNLYLEKCACNSCGDPEESWVCLSCGVSGCSRYKAGHMVAHANDAGSDHAAAVIAISLADLSIWCFACDDYITHPKLEPIFREFHLGKFGRAPTGELHSANNEAHGAVLTMETSATNSNLSPDMSKS</sequence>
<dbReference type="PhylomeDB" id="R7QMT1"/>
<dbReference type="EMBL" id="HG001967">
    <property type="protein sequence ID" value="CDF38791.1"/>
    <property type="molecule type" value="Genomic_DNA"/>
</dbReference>
<keyword evidence="4" id="KW-1185">Reference proteome</keyword>
<dbReference type="PANTHER" id="PTHR47665:SF1">
    <property type="entry name" value="HISTONE DEACETYLASE-LIKE PROTEIN"/>
    <property type="match status" value="1"/>
</dbReference>
<dbReference type="GeneID" id="17326408"/>
<dbReference type="Gene3D" id="3.30.40.10">
    <property type="entry name" value="Zinc/RING finger domain, C3HC4 (zinc finger)"/>
    <property type="match status" value="1"/>
</dbReference>
<dbReference type="InterPro" id="IPR013083">
    <property type="entry name" value="Znf_RING/FYVE/PHD"/>
</dbReference>
<protein>
    <recommendedName>
        <fullName evidence="2">UBP-type domain-containing protein</fullName>
    </recommendedName>
</protein>